<comment type="caution">
    <text evidence="2">The sequence shown here is derived from an EMBL/GenBank/DDBJ whole genome shotgun (WGS) entry which is preliminary data.</text>
</comment>
<dbReference type="AlphaFoldDB" id="A0A816CP69"/>
<evidence type="ECO:0000313" key="3">
    <source>
        <dbReference type="Proteomes" id="UP000663832"/>
    </source>
</evidence>
<gene>
    <name evidence="1" type="ORF">BJG266_LOCUS39612</name>
    <name evidence="2" type="ORF">QVE165_LOCUS56495</name>
</gene>
<evidence type="ECO:0000313" key="1">
    <source>
        <dbReference type="EMBL" id="CAF1435871.1"/>
    </source>
</evidence>
<evidence type="ECO:0000313" key="2">
    <source>
        <dbReference type="EMBL" id="CAF1625924.1"/>
    </source>
</evidence>
<organism evidence="2 3">
    <name type="scientific">Adineta steineri</name>
    <dbReference type="NCBI Taxonomy" id="433720"/>
    <lineage>
        <taxon>Eukaryota</taxon>
        <taxon>Metazoa</taxon>
        <taxon>Spiralia</taxon>
        <taxon>Gnathifera</taxon>
        <taxon>Rotifera</taxon>
        <taxon>Eurotatoria</taxon>
        <taxon>Bdelloidea</taxon>
        <taxon>Adinetida</taxon>
        <taxon>Adinetidae</taxon>
        <taxon>Adineta</taxon>
    </lineage>
</organism>
<feature type="non-terminal residue" evidence="2">
    <location>
        <position position="267"/>
    </location>
</feature>
<sequence>MEDDIILIWYDLDFDDCVTEIKNQSSCEHMNFYFTAFSKLHSCISYIESKPKNDIIFITSPINARNILPFIHKMRQLYSVLLISHTNEKFEDLLKDYSKIISCAHDTKMLHKLIKENIYLSQKQNVTFSFYNQHKKLTREISKESAGFLWFQLFKNALLNMPSNDINAKEDLVQYLKQRYHNNNKQMKLIENFQETYQSDDAIQWYTGQPFLYRHVNKALRTEDLDQLYIFRFFITDLCKSLLQKFQILKEFEPEVTLYRGTRILID</sequence>
<proteinExistence type="predicted"/>
<dbReference type="EMBL" id="CAJNOI010001739">
    <property type="protein sequence ID" value="CAF1435871.1"/>
    <property type="molecule type" value="Genomic_DNA"/>
</dbReference>
<name>A0A816CP69_9BILA</name>
<dbReference type="OrthoDB" id="10058801at2759"/>
<dbReference type="EMBL" id="CAJNOM010002067">
    <property type="protein sequence ID" value="CAF1625924.1"/>
    <property type="molecule type" value="Genomic_DNA"/>
</dbReference>
<dbReference type="Proteomes" id="UP000663832">
    <property type="component" value="Unassembled WGS sequence"/>
</dbReference>
<keyword evidence="3" id="KW-1185">Reference proteome</keyword>
<dbReference type="Proteomes" id="UP000663877">
    <property type="component" value="Unassembled WGS sequence"/>
</dbReference>
<accession>A0A816CP69</accession>
<reference evidence="2" key="1">
    <citation type="submission" date="2021-02" db="EMBL/GenBank/DDBJ databases">
        <authorList>
            <person name="Nowell W R."/>
        </authorList>
    </citation>
    <scope>NUCLEOTIDE SEQUENCE</scope>
</reference>
<protein>
    <submittedName>
        <fullName evidence="2">Uncharacterized protein</fullName>
    </submittedName>
</protein>